<evidence type="ECO:0000256" key="9">
    <source>
        <dbReference type="ARBA" id="ARBA00023235"/>
    </source>
</evidence>
<dbReference type="NCBIfam" id="NF002298">
    <property type="entry name" value="PRK01222.1-4"/>
    <property type="match status" value="1"/>
</dbReference>
<sequence>MTRIKCCGMTRVEDALLAARLGADAIGMVFTARSRRCIDLAQGRAIVAALPPFVTSVALFMDDEAAWVREVVAAVAPDLLQFHGGESDAWCAQFGRRYLKTIPMGEGAAALARLRDYPRAAALLLDGHAPGETGGQGRAFDWSLLPRDPAQPLVLAGGLDAGNVAEAIRIARPWAVDVASGIEATPGVKDPARLQAFIAAVRAADAGQEPFPAGAAGGS</sequence>
<dbReference type="InterPro" id="IPR013785">
    <property type="entry name" value="Aldolase_TIM"/>
</dbReference>
<feature type="domain" description="N-(5'phosphoribosyl) anthranilate isomerase (PRAI)" evidence="11">
    <location>
        <begin position="5"/>
        <end position="199"/>
    </location>
</feature>
<dbReference type="SUPFAM" id="SSF51366">
    <property type="entry name" value="Ribulose-phoshate binding barrel"/>
    <property type="match status" value="1"/>
</dbReference>
<dbReference type="HAMAP" id="MF_00135">
    <property type="entry name" value="PRAI"/>
    <property type="match status" value="1"/>
</dbReference>
<dbReference type="FunFam" id="3.20.20.70:FF:000075">
    <property type="entry name" value="Tryptophan biosynthesis protein TRP1"/>
    <property type="match status" value="1"/>
</dbReference>
<dbReference type="Pfam" id="PF00697">
    <property type="entry name" value="PRAI"/>
    <property type="match status" value="1"/>
</dbReference>
<dbReference type="PANTHER" id="PTHR42894:SF1">
    <property type="entry name" value="N-(5'-PHOSPHORIBOSYL)ANTHRANILATE ISOMERASE"/>
    <property type="match status" value="1"/>
</dbReference>
<dbReference type="GO" id="GO:0004640">
    <property type="term" value="F:phosphoribosylanthranilate isomerase activity"/>
    <property type="evidence" value="ECO:0007669"/>
    <property type="project" value="UniProtKB-UniRule"/>
</dbReference>
<dbReference type="RefSeq" id="WP_126536981.1">
    <property type="nucleotide sequence ID" value="NZ_AP018560.1"/>
</dbReference>
<evidence type="ECO:0000256" key="8">
    <source>
        <dbReference type="ARBA" id="ARBA00023141"/>
    </source>
</evidence>
<evidence type="ECO:0000256" key="1">
    <source>
        <dbReference type="ARBA" id="ARBA00001164"/>
    </source>
</evidence>
<dbReference type="KEGG" id="rbd:ALSL_0986"/>
<evidence type="ECO:0000256" key="2">
    <source>
        <dbReference type="ARBA" id="ARBA00004664"/>
    </source>
</evidence>
<evidence type="ECO:0000256" key="7">
    <source>
        <dbReference type="ARBA" id="ARBA00022822"/>
    </source>
</evidence>
<evidence type="ECO:0000313" key="13">
    <source>
        <dbReference type="Proteomes" id="UP000270530"/>
    </source>
</evidence>
<comment type="catalytic activity">
    <reaction evidence="1 10">
        <text>N-(5-phospho-beta-D-ribosyl)anthranilate = 1-(2-carboxyphenylamino)-1-deoxy-D-ribulose 5-phosphate</text>
        <dbReference type="Rhea" id="RHEA:21540"/>
        <dbReference type="ChEBI" id="CHEBI:18277"/>
        <dbReference type="ChEBI" id="CHEBI:58613"/>
        <dbReference type="EC" id="5.3.1.24"/>
    </reaction>
</comment>
<dbReference type="EC" id="5.3.1.24" evidence="4 10"/>
<name>A0A2Z6E3L2_9GAMM</name>
<evidence type="ECO:0000256" key="4">
    <source>
        <dbReference type="ARBA" id="ARBA00012572"/>
    </source>
</evidence>
<comment type="similarity">
    <text evidence="3 10">Belongs to the TrpF family.</text>
</comment>
<gene>
    <name evidence="10" type="primary">trpF</name>
    <name evidence="12" type="ORF">ALSL_0986</name>
</gene>
<evidence type="ECO:0000256" key="3">
    <source>
        <dbReference type="ARBA" id="ARBA00007571"/>
    </source>
</evidence>
<dbReference type="InterPro" id="IPR011060">
    <property type="entry name" value="RibuloseP-bd_barrel"/>
</dbReference>
<dbReference type="GO" id="GO:0000162">
    <property type="term" value="P:L-tryptophan biosynthetic process"/>
    <property type="evidence" value="ECO:0007669"/>
    <property type="project" value="UniProtKB-UniRule"/>
</dbReference>
<dbReference type="AlphaFoldDB" id="A0A2Z6E3L2"/>
<dbReference type="Gene3D" id="3.20.20.70">
    <property type="entry name" value="Aldolase class I"/>
    <property type="match status" value="1"/>
</dbReference>
<evidence type="ECO:0000313" key="12">
    <source>
        <dbReference type="EMBL" id="BBD79650.1"/>
    </source>
</evidence>
<organism evidence="12 13">
    <name type="scientific">Aerosticca soli</name>
    <dbReference type="NCBI Taxonomy" id="2010829"/>
    <lineage>
        <taxon>Bacteria</taxon>
        <taxon>Pseudomonadati</taxon>
        <taxon>Pseudomonadota</taxon>
        <taxon>Gammaproteobacteria</taxon>
        <taxon>Lysobacterales</taxon>
        <taxon>Rhodanobacteraceae</taxon>
        <taxon>Aerosticca</taxon>
    </lineage>
</organism>
<dbReference type="EMBL" id="AP018560">
    <property type="protein sequence ID" value="BBD79650.1"/>
    <property type="molecule type" value="Genomic_DNA"/>
</dbReference>
<accession>A0A2Z6E3L2</accession>
<keyword evidence="13" id="KW-1185">Reference proteome</keyword>
<protein>
    <recommendedName>
        <fullName evidence="5 10">N-(5'-phosphoribosyl)anthranilate isomerase</fullName>
        <shortName evidence="10">PRAI</shortName>
        <ecNumber evidence="4 10">5.3.1.24</ecNumber>
    </recommendedName>
</protein>
<comment type="pathway">
    <text evidence="2 10">Amino-acid biosynthesis; L-tryptophan biosynthesis; L-tryptophan from chorismate: step 3/5.</text>
</comment>
<keyword evidence="8 10" id="KW-0057">Aromatic amino acid biosynthesis</keyword>
<proteinExistence type="inferred from homology"/>
<dbReference type="PANTHER" id="PTHR42894">
    <property type="entry name" value="N-(5'-PHOSPHORIBOSYL)ANTHRANILATE ISOMERASE"/>
    <property type="match status" value="1"/>
</dbReference>
<dbReference type="InterPro" id="IPR044643">
    <property type="entry name" value="TrpF_fam"/>
</dbReference>
<dbReference type="UniPathway" id="UPA00035">
    <property type="reaction ID" value="UER00042"/>
</dbReference>
<dbReference type="InterPro" id="IPR001240">
    <property type="entry name" value="PRAI_dom"/>
</dbReference>
<reference evidence="13" key="2">
    <citation type="submission" date="2018-06" db="EMBL/GenBank/DDBJ databases">
        <title>Genome sequence of Rhodanobacteraceae bacterium strain Dysh456.</title>
        <authorList>
            <person name="Fukui M."/>
        </authorList>
    </citation>
    <scope>NUCLEOTIDE SEQUENCE [LARGE SCALE GENOMIC DNA]</scope>
    <source>
        <strain evidence="13">Dysh456</strain>
    </source>
</reference>
<dbReference type="Proteomes" id="UP000270530">
    <property type="component" value="Chromosome"/>
</dbReference>
<dbReference type="CDD" id="cd00405">
    <property type="entry name" value="PRAI"/>
    <property type="match status" value="1"/>
</dbReference>
<evidence type="ECO:0000256" key="5">
    <source>
        <dbReference type="ARBA" id="ARBA00022272"/>
    </source>
</evidence>
<reference evidence="13" key="1">
    <citation type="submission" date="2018-04" db="EMBL/GenBank/DDBJ databases">
        <authorList>
            <person name="Watanabe M."/>
            <person name="Kojima H."/>
        </authorList>
    </citation>
    <scope>NUCLEOTIDE SEQUENCE [LARGE SCALE GENOMIC DNA]</scope>
    <source>
        <strain evidence="13">Dysh456</strain>
    </source>
</reference>
<evidence type="ECO:0000259" key="11">
    <source>
        <dbReference type="Pfam" id="PF00697"/>
    </source>
</evidence>
<dbReference type="OrthoDB" id="9796196at2"/>
<evidence type="ECO:0000256" key="10">
    <source>
        <dbReference type="HAMAP-Rule" id="MF_00135"/>
    </source>
</evidence>
<keyword evidence="7 10" id="KW-0822">Tryptophan biosynthesis</keyword>
<keyword evidence="6 10" id="KW-0028">Amino-acid biosynthesis</keyword>
<evidence type="ECO:0000256" key="6">
    <source>
        <dbReference type="ARBA" id="ARBA00022605"/>
    </source>
</evidence>
<keyword evidence="9 10" id="KW-0413">Isomerase</keyword>